<evidence type="ECO:0000256" key="1">
    <source>
        <dbReference type="SAM" id="MobiDB-lite"/>
    </source>
</evidence>
<feature type="region of interest" description="Disordered" evidence="1">
    <location>
        <begin position="1"/>
        <end position="29"/>
    </location>
</feature>
<dbReference type="InterPro" id="IPR015813">
    <property type="entry name" value="Pyrv/PenolPyrv_kinase-like_dom"/>
</dbReference>
<evidence type="ECO:0000313" key="3">
    <source>
        <dbReference type="Proteomes" id="UP001153269"/>
    </source>
</evidence>
<dbReference type="InterPro" id="IPR040186">
    <property type="entry name" value="Citramalyl-CoA_lyase"/>
</dbReference>
<feature type="compositionally biased region" description="Polar residues" evidence="1">
    <location>
        <begin position="18"/>
        <end position="29"/>
    </location>
</feature>
<comment type="caution">
    <text evidence="2">The sequence shown here is derived from an EMBL/GenBank/DDBJ whole genome shotgun (WGS) entry which is preliminary data.</text>
</comment>
<sequence>MCSSCPAEPAPFPRGGQSHDSPYNGRTTHTTNQLLAPLARHRSNMAAHLSRAVKRLLPRERGWLLPAGWQFYPESWRHQHHSAGSSLRYIPRRAVLYCPGNDERKLRKLASLDVDCVVLDCEDGVALSKKAKNCDPVMELVEVRASVFIAFLEGECGEECSTEAAIQAPGEFRR</sequence>
<dbReference type="SUPFAM" id="SSF51621">
    <property type="entry name" value="Phosphoenolpyruvate/pyruvate domain"/>
    <property type="match status" value="1"/>
</dbReference>
<dbReference type="PANTHER" id="PTHR11105:SF0">
    <property type="entry name" value="CITRAMALYL-COA LYASE, MITOCHONDRIAL"/>
    <property type="match status" value="1"/>
</dbReference>
<gene>
    <name evidence="2" type="ORF">PLEPLA_LOCUS46916</name>
</gene>
<keyword evidence="3" id="KW-1185">Reference proteome</keyword>
<dbReference type="PANTHER" id="PTHR11105">
    <property type="entry name" value="CITRATE LYASE SUBUNIT BETA-RELATED"/>
    <property type="match status" value="1"/>
</dbReference>
<name>A0A9N7W0N2_PLEPL</name>
<proteinExistence type="predicted"/>
<evidence type="ECO:0008006" key="4">
    <source>
        <dbReference type="Google" id="ProtNLM"/>
    </source>
</evidence>
<organism evidence="2 3">
    <name type="scientific">Pleuronectes platessa</name>
    <name type="common">European plaice</name>
    <dbReference type="NCBI Taxonomy" id="8262"/>
    <lineage>
        <taxon>Eukaryota</taxon>
        <taxon>Metazoa</taxon>
        <taxon>Chordata</taxon>
        <taxon>Craniata</taxon>
        <taxon>Vertebrata</taxon>
        <taxon>Euteleostomi</taxon>
        <taxon>Actinopterygii</taxon>
        <taxon>Neopterygii</taxon>
        <taxon>Teleostei</taxon>
        <taxon>Neoteleostei</taxon>
        <taxon>Acanthomorphata</taxon>
        <taxon>Carangaria</taxon>
        <taxon>Pleuronectiformes</taxon>
        <taxon>Pleuronectoidei</taxon>
        <taxon>Pleuronectidae</taxon>
        <taxon>Pleuronectes</taxon>
    </lineage>
</organism>
<evidence type="ECO:0000313" key="2">
    <source>
        <dbReference type="EMBL" id="CAB1459080.1"/>
    </source>
</evidence>
<dbReference type="Gene3D" id="3.20.20.60">
    <property type="entry name" value="Phosphoenolpyruvate-binding domains"/>
    <property type="match status" value="1"/>
</dbReference>
<accession>A0A9N7W0N2</accession>
<dbReference type="GO" id="GO:0047777">
    <property type="term" value="F:(S)-citramalyl-CoA lyase activity"/>
    <property type="evidence" value="ECO:0007669"/>
    <property type="project" value="TreeGrafter"/>
</dbReference>
<dbReference type="AlphaFoldDB" id="A0A9N7W0N2"/>
<dbReference type="GO" id="GO:0106064">
    <property type="term" value="P:regulation of cobalamin metabolic process"/>
    <property type="evidence" value="ECO:0007669"/>
    <property type="project" value="TreeGrafter"/>
</dbReference>
<dbReference type="InterPro" id="IPR040442">
    <property type="entry name" value="Pyrv_kinase-like_dom_sf"/>
</dbReference>
<reference evidence="2" key="1">
    <citation type="submission" date="2020-03" db="EMBL/GenBank/DDBJ databases">
        <authorList>
            <person name="Weist P."/>
        </authorList>
    </citation>
    <scope>NUCLEOTIDE SEQUENCE</scope>
</reference>
<dbReference type="Proteomes" id="UP001153269">
    <property type="component" value="Unassembled WGS sequence"/>
</dbReference>
<protein>
    <recommendedName>
        <fullName evidence="4">HpcH/HpaI aldolase/citrate lyase domain-containing protein</fullName>
    </recommendedName>
</protein>
<dbReference type="EMBL" id="CADEAL010004416">
    <property type="protein sequence ID" value="CAB1459080.1"/>
    <property type="molecule type" value="Genomic_DNA"/>
</dbReference>